<keyword evidence="3" id="KW-1185">Reference proteome</keyword>
<accession>A0A1H0EIR1</accession>
<proteinExistence type="predicted"/>
<name>A0A1H0EIR1_9ACTN</name>
<dbReference type="AlphaFoldDB" id="A0A1H0EIR1"/>
<dbReference type="RefSeq" id="WP_244529948.1">
    <property type="nucleotide sequence ID" value="NZ_FNHI01000046.1"/>
</dbReference>
<feature type="signal peptide" evidence="1">
    <location>
        <begin position="1"/>
        <end position="29"/>
    </location>
</feature>
<keyword evidence="1" id="KW-0732">Signal</keyword>
<evidence type="ECO:0000313" key="3">
    <source>
        <dbReference type="Proteomes" id="UP000199063"/>
    </source>
</evidence>
<feature type="chain" id="PRO_5011701824" description="Lectin-like protein BA14k" evidence="1">
    <location>
        <begin position="30"/>
        <end position="106"/>
    </location>
</feature>
<dbReference type="EMBL" id="FNHI01000046">
    <property type="protein sequence ID" value="SDN82354.1"/>
    <property type="molecule type" value="Genomic_DNA"/>
</dbReference>
<sequence length="106" mass="12506">MVRTFARVIATATLTVTAAAIPMTGAAMAAPTHSPVTAQQFRGVDRCTDLDRRHIGHRGWDRHRNRWDRDCRHRWERRPAQRAHWYDAYGRYRNHTAYGWDCGRRF</sequence>
<evidence type="ECO:0000313" key="2">
    <source>
        <dbReference type="EMBL" id="SDN82354.1"/>
    </source>
</evidence>
<organism evidence="2 3">
    <name type="scientific">Streptomyces wuyuanensis</name>
    <dbReference type="NCBI Taxonomy" id="1196353"/>
    <lineage>
        <taxon>Bacteria</taxon>
        <taxon>Bacillati</taxon>
        <taxon>Actinomycetota</taxon>
        <taxon>Actinomycetes</taxon>
        <taxon>Kitasatosporales</taxon>
        <taxon>Streptomycetaceae</taxon>
        <taxon>Streptomyces</taxon>
    </lineage>
</organism>
<protein>
    <recommendedName>
        <fullName evidence="4">Lectin-like protein BA14k</fullName>
    </recommendedName>
</protein>
<dbReference type="Proteomes" id="UP000199063">
    <property type="component" value="Unassembled WGS sequence"/>
</dbReference>
<evidence type="ECO:0000256" key="1">
    <source>
        <dbReference type="SAM" id="SignalP"/>
    </source>
</evidence>
<reference evidence="3" key="1">
    <citation type="submission" date="2016-10" db="EMBL/GenBank/DDBJ databases">
        <authorList>
            <person name="Varghese N."/>
            <person name="Submissions S."/>
        </authorList>
    </citation>
    <scope>NUCLEOTIDE SEQUENCE [LARGE SCALE GENOMIC DNA]</scope>
    <source>
        <strain evidence="3">CGMCC 4.7042</strain>
    </source>
</reference>
<evidence type="ECO:0008006" key="4">
    <source>
        <dbReference type="Google" id="ProtNLM"/>
    </source>
</evidence>
<gene>
    <name evidence="2" type="ORF">SAMN05444921_14611</name>
</gene>
<dbReference type="GeneID" id="40834450"/>